<dbReference type="CDD" id="cd00616">
    <property type="entry name" value="AHBA_syn"/>
    <property type="match status" value="1"/>
</dbReference>
<protein>
    <submittedName>
        <fullName evidence="5">dTDP-4-amino-4,6-dideoxygalactose transaminase</fullName>
    </submittedName>
</protein>
<dbReference type="NCBIfam" id="NF008687">
    <property type="entry name" value="PRK11706.1"/>
    <property type="match status" value="1"/>
</dbReference>
<sequence length="378" mass="42520">MRIPLSKPHIPKKVFENINEVLSSGKLSGDGFFCHSAEEKFRNKLKIKNALLTSSCTHALEMSMLLLDAKENDEVILPSFTFTSTANAVLVAGLKPIFCEIDPQTMNMDMNDVAKKITHKTKAIIPVHYAGVACDMESLFSLCEGQNIMIVEDAAHGIGAKWKGKSLGTIGHMGTLSFHDTKNVICGEGGAFLTNNEFLADKAQIIREKGTNRSQFLRGQVDKYTWVEKGSSYILAEPLAAILSAEIDIMDELNAKRGVIHNYYMEQLHDLEQKEILALPKIPHYCDSNYHLFYIILKNEDARNSLMSYLRARGIGATFHYIPLHSAPAGECLGYKKEHLPITEEYSKRLLRLPLFPDLIQDDYSYVVEEIFNWSKTI</sequence>
<dbReference type="InterPro" id="IPR000653">
    <property type="entry name" value="DegT/StrS_aminotransferase"/>
</dbReference>
<reference evidence="5 6" key="1">
    <citation type="submission" date="2016-10" db="EMBL/GenBank/DDBJ databases">
        <title>Silvanigrella aquatica sp. nov., isolated from a freshwater lake located in the Black Forest, Germany, description of Silvanigrellaceae fam. nov., Silvanigrellales ord. nov., reclassification of the order Bdellovibrionales in the class Oligoflexia, reclassification of the families Bacteriovoracaceae and Halobacteriovoraceae in the new order Bacteriovoracales ord. nov., and reclassification of the family Pseudobacteriovoracaceae in the order Oligoflexiales.</title>
        <authorList>
            <person name="Hahn M.W."/>
            <person name="Schmidt J."/>
            <person name="Koll U."/>
            <person name="Rohde M."/>
            <person name="Verbag S."/>
            <person name="Pitt A."/>
            <person name="Nakai R."/>
            <person name="Naganuma T."/>
            <person name="Lang E."/>
        </authorList>
    </citation>
    <scope>NUCLEOTIDE SEQUENCE [LARGE SCALE GENOMIC DNA]</scope>
    <source>
        <strain evidence="5 6">MWH-Nonnen-W8red</strain>
    </source>
</reference>
<dbReference type="EMBL" id="CP017834">
    <property type="protein sequence ID" value="APJ04206.1"/>
    <property type="molecule type" value="Genomic_DNA"/>
</dbReference>
<dbReference type="InterPro" id="IPR015421">
    <property type="entry name" value="PyrdxlP-dep_Trfase_major"/>
</dbReference>
<dbReference type="KEGG" id="saqi:AXG55_09930"/>
<dbReference type="STRING" id="1915309.AXG55_09930"/>
<dbReference type="PANTHER" id="PTHR30244:SF34">
    <property type="entry name" value="DTDP-4-AMINO-4,6-DIDEOXYGALACTOSE TRANSAMINASE"/>
    <property type="match status" value="1"/>
</dbReference>
<dbReference type="Pfam" id="PF01041">
    <property type="entry name" value="DegT_DnrJ_EryC1"/>
    <property type="match status" value="1"/>
</dbReference>
<proteinExistence type="inferred from homology"/>
<dbReference type="NCBIfam" id="TIGR02379">
    <property type="entry name" value="ECA_wecE"/>
    <property type="match status" value="1"/>
</dbReference>
<dbReference type="Proteomes" id="UP000184731">
    <property type="component" value="Chromosome"/>
</dbReference>
<dbReference type="InterPro" id="IPR015422">
    <property type="entry name" value="PyrdxlP-dep_Trfase_small"/>
</dbReference>
<evidence type="ECO:0000256" key="4">
    <source>
        <dbReference type="RuleBase" id="RU004508"/>
    </source>
</evidence>
<feature type="active site" description="Proton acceptor" evidence="2">
    <location>
        <position position="182"/>
    </location>
</feature>
<accession>A0A1L4D1Y4</accession>
<dbReference type="PANTHER" id="PTHR30244">
    <property type="entry name" value="TRANSAMINASE"/>
    <property type="match status" value="1"/>
</dbReference>
<evidence type="ECO:0000313" key="6">
    <source>
        <dbReference type="Proteomes" id="UP000184731"/>
    </source>
</evidence>
<dbReference type="RefSeq" id="WP_148697959.1">
    <property type="nucleotide sequence ID" value="NZ_CP017834.1"/>
</dbReference>
<evidence type="ECO:0000256" key="3">
    <source>
        <dbReference type="PIRSR" id="PIRSR000390-2"/>
    </source>
</evidence>
<keyword evidence="3 4" id="KW-0663">Pyridoxal phosphate</keyword>
<evidence type="ECO:0000256" key="2">
    <source>
        <dbReference type="PIRSR" id="PIRSR000390-1"/>
    </source>
</evidence>
<dbReference type="OrthoDB" id="5288700at2"/>
<keyword evidence="6" id="KW-1185">Reference proteome</keyword>
<dbReference type="InterPro" id="IPR012749">
    <property type="entry name" value="WecE-like"/>
</dbReference>
<dbReference type="GO" id="GO:0030170">
    <property type="term" value="F:pyridoxal phosphate binding"/>
    <property type="evidence" value="ECO:0007669"/>
    <property type="project" value="TreeGrafter"/>
</dbReference>
<dbReference type="GO" id="GO:0019180">
    <property type="term" value="F:dTDP-4-amino-4,6-dideoxygalactose transaminase activity"/>
    <property type="evidence" value="ECO:0007669"/>
    <property type="project" value="TreeGrafter"/>
</dbReference>
<dbReference type="SUPFAM" id="SSF53383">
    <property type="entry name" value="PLP-dependent transferases"/>
    <property type="match status" value="1"/>
</dbReference>
<dbReference type="Gene3D" id="3.90.1150.10">
    <property type="entry name" value="Aspartate Aminotransferase, domain 1"/>
    <property type="match status" value="1"/>
</dbReference>
<dbReference type="PIRSF" id="PIRSF000390">
    <property type="entry name" value="PLP_StrS"/>
    <property type="match status" value="1"/>
</dbReference>
<dbReference type="InterPro" id="IPR015424">
    <property type="entry name" value="PyrdxlP-dep_Trfase"/>
</dbReference>
<dbReference type="AlphaFoldDB" id="A0A1L4D1Y4"/>
<evidence type="ECO:0000256" key="1">
    <source>
        <dbReference type="ARBA" id="ARBA00037999"/>
    </source>
</evidence>
<organism evidence="5 6">
    <name type="scientific">Silvanigrella aquatica</name>
    <dbReference type="NCBI Taxonomy" id="1915309"/>
    <lineage>
        <taxon>Bacteria</taxon>
        <taxon>Pseudomonadati</taxon>
        <taxon>Bdellovibrionota</taxon>
        <taxon>Oligoflexia</taxon>
        <taxon>Silvanigrellales</taxon>
        <taxon>Silvanigrellaceae</taxon>
        <taxon>Silvanigrella</taxon>
    </lineage>
</organism>
<gene>
    <name evidence="5" type="ORF">AXG55_09930</name>
</gene>
<comment type="similarity">
    <text evidence="1 4">Belongs to the DegT/DnrJ/EryC1 family.</text>
</comment>
<feature type="modified residue" description="N6-(pyridoxal phosphate)lysine" evidence="3">
    <location>
        <position position="182"/>
    </location>
</feature>
<dbReference type="GO" id="GO:0000271">
    <property type="term" value="P:polysaccharide biosynthetic process"/>
    <property type="evidence" value="ECO:0007669"/>
    <property type="project" value="TreeGrafter"/>
</dbReference>
<name>A0A1L4D1Y4_9BACT</name>
<dbReference type="Gene3D" id="3.40.640.10">
    <property type="entry name" value="Type I PLP-dependent aspartate aminotransferase-like (Major domain)"/>
    <property type="match status" value="1"/>
</dbReference>
<evidence type="ECO:0000313" key="5">
    <source>
        <dbReference type="EMBL" id="APJ04206.1"/>
    </source>
</evidence>